<evidence type="ECO:0000259" key="4">
    <source>
        <dbReference type="PROSITE" id="PS51898"/>
    </source>
</evidence>
<dbReference type="SUPFAM" id="SSF56349">
    <property type="entry name" value="DNA breaking-rejoining enzymes"/>
    <property type="match status" value="1"/>
</dbReference>
<keyword evidence="3" id="KW-0175">Coiled coil</keyword>
<evidence type="ECO:0000313" key="6">
    <source>
        <dbReference type="Proteomes" id="UP000634206"/>
    </source>
</evidence>
<gene>
    <name evidence="5" type="ORF">JIN83_01880</name>
</gene>
<dbReference type="EMBL" id="JAENIG010000001">
    <property type="protein sequence ID" value="MBK1853696.1"/>
    <property type="molecule type" value="Genomic_DNA"/>
</dbReference>
<dbReference type="PROSITE" id="PS51898">
    <property type="entry name" value="TYR_RECOMBINASE"/>
    <property type="match status" value="1"/>
</dbReference>
<name>A0AAE2S9G9_9BACT</name>
<dbReference type="GO" id="GO:0003677">
    <property type="term" value="F:DNA binding"/>
    <property type="evidence" value="ECO:0007669"/>
    <property type="project" value="UniProtKB-KW"/>
</dbReference>
<proteinExistence type="predicted"/>
<feature type="domain" description="Tyr recombinase" evidence="4">
    <location>
        <begin position="202"/>
        <end position="377"/>
    </location>
</feature>
<dbReference type="Proteomes" id="UP000634206">
    <property type="component" value="Unassembled WGS sequence"/>
</dbReference>
<keyword evidence="2" id="KW-0233">DNA recombination</keyword>
<organism evidence="5 6">
    <name type="scientific">Oceaniferula flava</name>
    <dbReference type="NCBI Taxonomy" id="2800421"/>
    <lineage>
        <taxon>Bacteria</taxon>
        <taxon>Pseudomonadati</taxon>
        <taxon>Verrucomicrobiota</taxon>
        <taxon>Verrucomicrobiia</taxon>
        <taxon>Verrucomicrobiales</taxon>
        <taxon>Verrucomicrobiaceae</taxon>
        <taxon>Oceaniferula</taxon>
    </lineage>
</organism>
<evidence type="ECO:0000256" key="1">
    <source>
        <dbReference type="ARBA" id="ARBA00023125"/>
    </source>
</evidence>
<feature type="coiled-coil region" evidence="3">
    <location>
        <begin position="31"/>
        <end position="58"/>
    </location>
</feature>
<dbReference type="GO" id="GO:0006310">
    <property type="term" value="P:DNA recombination"/>
    <property type="evidence" value="ECO:0007669"/>
    <property type="project" value="UniProtKB-KW"/>
</dbReference>
<dbReference type="RefSeq" id="WP_309488291.1">
    <property type="nucleotide sequence ID" value="NZ_JAENIG010000001.1"/>
</dbReference>
<evidence type="ECO:0000256" key="3">
    <source>
        <dbReference type="SAM" id="Coils"/>
    </source>
</evidence>
<comment type="caution">
    <text evidence="5">The sequence shown here is derived from an EMBL/GenBank/DDBJ whole genome shotgun (WGS) entry which is preliminary data.</text>
</comment>
<evidence type="ECO:0000313" key="5">
    <source>
        <dbReference type="EMBL" id="MBK1853696.1"/>
    </source>
</evidence>
<dbReference type="GO" id="GO:0015074">
    <property type="term" value="P:DNA integration"/>
    <property type="evidence" value="ECO:0007669"/>
    <property type="project" value="InterPro"/>
</dbReference>
<dbReference type="InterPro" id="IPR002104">
    <property type="entry name" value="Integrase_catalytic"/>
</dbReference>
<sequence>MPRTPRFDYRKTSKGWLVNVPASASDTGKFRRRYFSTRDEAKAEAKRLREAANGTRAKAIDIRADLAADAIKASELLSEWGISLTQAAMHYIEHHDTRSKAPTLCDAWTAGLKHRENHRPRTLADFRAWEKALPEWFMSMNCHDITADDIQKALDETTDGQTRWKNGMRNISAILGDVVKSGAIEKNPVKAMKVKRNPESSDEVTTYTPKELKALFAACVDYPEGETDRLCSGCAMPFAFMAFAGIRPEEVTKLRWENVSLELGNIRIDATIAKKLYRRNVRIQPTLEKWIESIPAKERVGKIIPPRWRFKAAKVRSKAGIDGREKQDALRHSFGSYLLATEGDLDALKSDMGHGHMSTFFDHYHKAFTKREALPYWQVLPAGAKLSNISAVV</sequence>
<keyword evidence="1" id="KW-0238">DNA-binding</keyword>
<keyword evidence="6" id="KW-1185">Reference proteome</keyword>
<dbReference type="Gene3D" id="1.10.150.130">
    <property type="match status" value="1"/>
</dbReference>
<dbReference type="PANTHER" id="PTHR30349">
    <property type="entry name" value="PHAGE INTEGRASE-RELATED"/>
    <property type="match status" value="1"/>
</dbReference>
<dbReference type="AlphaFoldDB" id="A0AAE2S9G9"/>
<protein>
    <submittedName>
        <fullName evidence="5">Tyrosine-type recombinase/integrase</fullName>
    </submittedName>
</protein>
<evidence type="ECO:0000256" key="2">
    <source>
        <dbReference type="ARBA" id="ARBA00023172"/>
    </source>
</evidence>
<dbReference type="InterPro" id="IPR013762">
    <property type="entry name" value="Integrase-like_cat_sf"/>
</dbReference>
<dbReference type="InterPro" id="IPR010998">
    <property type="entry name" value="Integrase_recombinase_N"/>
</dbReference>
<dbReference type="InterPro" id="IPR011010">
    <property type="entry name" value="DNA_brk_join_enz"/>
</dbReference>
<accession>A0AAE2S9G9</accession>
<dbReference type="Pfam" id="PF00589">
    <property type="entry name" value="Phage_integrase"/>
    <property type="match status" value="1"/>
</dbReference>
<dbReference type="InterPro" id="IPR050090">
    <property type="entry name" value="Tyrosine_recombinase_XerCD"/>
</dbReference>
<dbReference type="Gene3D" id="1.10.443.10">
    <property type="entry name" value="Intergrase catalytic core"/>
    <property type="match status" value="2"/>
</dbReference>
<reference evidence="5" key="1">
    <citation type="submission" date="2021-01" db="EMBL/GenBank/DDBJ databases">
        <title>Modified the classification status of verrucomicrobia.</title>
        <authorList>
            <person name="Feng X."/>
        </authorList>
    </citation>
    <scope>NUCLEOTIDE SEQUENCE</scope>
    <source>
        <strain evidence="5">5K15</strain>
    </source>
</reference>